<evidence type="ECO:0000256" key="4">
    <source>
        <dbReference type="ARBA" id="ARBA00022989"/>
    </source>
</evidence>
<keyword evidence="3 6" id="KW-0812">Transmembrane</keyword>
<dbReference type="InterPro" id="IPR018499">
    <property type="entry name" value="Tetraspanin/Peripherin"/>
</dbReference>
<reference evidence="7" key="1">
    <citation type="submission" date="2022-11" db="UniProtKB">
        <authorList>
            <consortium name="EnsemblMetazoa"/>
        </authorList>
    </citation>
    <scope>IDENTIFICATION</scope>
</reference>
<evidence type="ECO:0000256" key="5">
    <source>
        <dbReference type="ARBA" id="ARBA00023136"/>
    </source>
</evidence>
<dbReference type="SUPFAM" id="SSF48652">
    <property type="entry name" value="Tetraspanin"/>
    <property type="match status" value="1"/>
</dbReference>
<dbReference type="PRINTS" id="PR00259">
    <property type="entry name" value="TMFOUR"/>
</dbReference>
<dbReference type="OrthoDB" id="432835at2759"/>
<dbReference type="RefSeq" id="XP_038074263.1">
    <property type="nucleotide sequence ID" value="XM_038218335.1"/>
</dbReference>
<dbReference type="PANTHER" id="PTHR19282">
    <property type="entry name" value="TETRASPANIN"/>
    <property type="match status" value="1"/>
</dbReference>
<evidence type="ECO:0000256" key="1">
    <source>
        <dbReference type="ARBA" id="ARBA00004141"/>
    </source>
</evidence>
<evidence type="ECO:0000313" key="7">
    <source>
        <dbReference type="EnsemblMetazoa" id="XP_038074263.1"/>
    </source>
</evidence>
<comment type="similarity">
    <text evidence="2 6">Belongs to the tetraspanin (TM4SF) family.</text>
</comment>
<accession>A0A914BDF4</accession>
<dbReference type="InterPro" id="IPR008952">
    <property type="entry name" value="Tetraspanin_EC2_sf"/>
</dbReference>
<evidence type="ECO:0000313" key="8">
    <source>
        <dbReference type="Proteomes" id="UP000887568"/>
    </source>
</evidence>
<feature type="transmembrane region" description="Helical" evidence="6">
    <location>
        <begin position="208"/>
        <end position="233"/>
    </location>
</feature>
<dbReference type="PROSITE" id="PS00421">
    <property type="entry name" value="TM4_1"/>
    <property type="match status" value="1"/>
</dbReference>
<dbReference type="GeneID" id="119742417"/>
<dbReference type="Proteomes" id="UP000887568">
    <property type="component" value="Unplaced"/>
</dbReference>
<name>A0A914BDF4_PATMI</name>
<dbReference type="InterPro" id="IPR000301">
    <property type="entry name" value="Tetraspanin_animals"/>
</dbReference>
<evidence type="ECO:0000256" key="2">
    <source>
        <dbReference type="ARBA" id="ARBA00006840"/>
    </source>
</evidence>
<keyword evidence="8" id="KW-1185">Reference proteome</keyword>
<protein>
    <recommendedName>
        <fullName evidence="6">Tetraspanin</fullName>
    </recommendedName>
</protein>
<dbReference type="OMA" id="MQNFLLC"/>
<evidence type="ECO:0000256" key="6">
    <source>
        <dbReference type="RuleBase" id="RU361218"/>
    </source>
</evidence>
<dbReference type="Pfam" id="PF00335">
    <property type="entry name" value="Tetraspanin"/>
    <property type="match status" value="1"/>
</dbReference>
<keyword evidence="5 6" id="KW-0472">Membrane</keyword>
<dbReference type="EnsemblMetazoa" id="XM_038218335.1">
    <property type="protein sequence ID" value="XP_038074263.1"/>
    <property type="gene ID" value="LOC119742417"/>
</dbReference>
<dbReference type="Gene3D" id="1.10.1450.10">
    <property type="entry name" value="Tetraspanin"/>
    <property type="match status" value="1"/>
</dbReference>
<dbReference type="PIRSF" id="PIRSF002419">
    <property type="entry name" value="Tetraspanin"/>
    <property type="match status" value="1"/>
</dbReference>
<comment type="subcellular location">
    <subcellularLocation>
        <location evidence="1 6">Membrane</location>
        <topology evidence="1 6">Multi-pass membrane protein</topology>
    </subcellularLocation>
</comment>
<feature type="transmembrane region" description="Helical" evidence="6">
    <location>
        <begin position="84"/>
        <end position="107"/>
    </location>
</feature>
<sequence>MVLTGCANCMKYLLFIFNLLFFLSGGTVLAAGAYLFTREGPFATLLPSFPFLNAATVTMIVGGVIMLVSFLGCCGAIRENACMVFTYFVLMSGILIVEMIAGGLGIANRNQVAAFVEKDLTQNGLPLYGTVGQQGLSTAWDRMQNFLLCCGVTNATDWQQFHPRLYGRGQTPDSCCVTHIGGCGIDPLADKWDRGCKDALVEELRRHIGAVGGIGIGVGVFQILGIVFAFIMWRSIRNEHGSTYV</sequence>
<dbReference type="PANTHER" id="PTHR19282:SF519">
    <property type="entry name" value="TETRASPANIN"/>
    <property type="match status" value="1"/>
</dbReference>
<dbReference type="GO" id="GO:0005886">
    <property type="term" value="C:plasma membrane"/>
    <property type="evidence" value="ECO:0007669"/>
    <property type="project" value="TreeGrafter"/>
</dbReference>
<organism evidence="7 8">
    <name type="scientific">Patiria miniata</name>
    <name type="common">Bat star</name>
    <name type="synonym">Asterina miniata</name>
    <dbReference type="NCBI Taxonomy" id="46514"/>
    <lineage>
        <taxon>Eukaryota</taxon>
        <taxon>Metazoa</taxon>
        <taxon>Echinodermata</taxon>
        <taxon>Eleutherozoa</taxon>
        <taxon>Asterozoa</taxon>
        <taxon>Asteroidea</taxon>
        <taxon>Valvatacea</taxon>
        <taxon>Valvatida</taxon>
        <taxon>Asterinidae</taxon>
        <taxon>Patiria</taxon>
    </lineage>
</organism>
<evidence type="ECO:0000256" key="3">
    <source>
        <dbReference type="ARBA" id="ARBA00022692"/>
    </source>
</evidence>
<dbReference type="InterPro" id="IPR018503">
    <property type="entry name" value="Tetraspanin_CS"/>
</dbReference>
<dbReference type="AlphaFoldDB" id="A0A914BDF4"/>
<feature type="transmembrane region" description="Helical" evidence="6">
    <location>
        <begin position="12"/>
        <end position="36"/>
    </location>
</feature>
<feature type="transmembrane region" description="Helical" evidence="6">
    <location>
        <begin position="56"/>
        <end position="77"/>
    </location>
</feature>
<keyword evidence="4 6" id="KW-1133">Transmembrane helix</keyword>
<proteinExistence type="inferred from homology"/>